<evidence type="ECO:0000313" key="20">
    <source>
        <dbReference type="EMBL" id="GEU28185.1"/>
    </source>
</evidence>
<dbReference type="GO" id="GO:0005524">
    <property type="term" value="F:ATP binding"/>
    <property type="evidence" value="ECO:0007669"/>
    <property type="project" value="UniProtKB-KW"/>
</dbReference>
<dbReference type="SUPFAM" id="SSF48208">
    <property type="entry name" value="Six-hairpin glycosidases"/>
    <property type="match status" value="1"/>
</dbReference>
<feature type="compositionally biased region" description="Basic residues" evidence="18">
    <location>
        <begin position="1029"/>
        <end position="1057"/>
    </location>
</feature>
<feature type="compositionally biased region" description="Basic and acidic residues" evidence="18">
    <location>
        <begin position="1016"/>
        <end position="1028"/>
    </location>
</feature>
<dbReference type="InterPro" id="IPR008928">
    <property type="entry name" value="6-hairpin_glycosidase_sf"/>
</dbReference>
<dbReference type="InterPro" id="IPR018149">
    <property type="entry name" value="Lys-tRNA-synth_II_C"/>
</dbReference>
<dbReference type="CDD" id="cd07505">
    <property type="entry name" value="HAD_BPGM-like"/>
    <property type="match status" value="1"/>
</dbReference>
<dbReference type="GO" id="GO:0006430">
    <property type="term" value="P:lysyl-tRNA aminoacylation"/>
    <property type="evidence" value="ECO:0007669"/>
    <property type="project" value="InterPro"/>
</dbReference>
<dbReference type="PANTHER" id="PTHR42918">
    <property type="entry name" value="LYSYL-TRNA SYNTHETASE"/>
    <property type="match status" value="1"/>
</dbReference>
<dbReference type="GO" id="GO:0005829">
    <property type="term" value="C:cytosol"/>
    <property type="evidence" value="ECO:0007669"/>
    <property type="project" value="TreeGrafter"/>
</dbReference>
<organism evidence="20">
    <name type="scientific">Tanacetum cinerariifolium</name>
    <name type="common">Dalmatian daisy</name>
    <name type="synonym">Chrysanthemum cinerariifolium</name>
    <dbReference type="NCBI Taxonomy" id="118510"/>
    <lineage>
        <taxon>Eukaryota</taxon>
        <taxon>Viridiplantae</taxon>
        <taxon>Streptophyta</taxon>
        <taxon>Embryophyta</taxon>
        <taxon>Tracheophyta</taxon>
        <taxon>Spermatophyta</taxon>
        <taxon>Magnoliopsida</taxon>
        <taxon>eudicotyledons</taxon>
        <taxon>Gunneridae</taxon>
        <taxon>Pentapetalae</taxon>
        <taxon>asterids</taxon>
        <taxon>campanulids</taxon>
        <taxon>Asterales</taxon>
        <taxon>Asteraceae</taxon>
        <taxon>Asteroideae</taxon>
        <taxon>Anthemideae</taxon>
        <taxon>Anthemidinae</taxon>
        <taxon>Tanacetum</taxon>
    </lineage>
</organism>
<dbReference type="InterPro" id="IPR004374">
    <property type="entry name" value="PrfB"/>
</dbReference>
<dbReference type="GO" id="GO:0005975">
    <property type="term" value="P:carbohydrate metabolic process"/>
    <property type="evidence" value="ECO:0007669"/>
    <property type="project" value="InterPro"/>
</dbReference>
<dbReference type="CDD" id="cd04322">
    <property type="entry name" value="LysRS_N"/>
    <property type="match status" value="1"/>
</dbReference>
<dbReference type="GO" id="GO:0046872">
    <property type="term" value="F:metal ion binding"/>
    <property type="evidence" value="ECO:0007669"/>
    <property type="project" value="UniProtKB-KW"/>
</dbReference>
<dbReference type="SFLD" id="SFLDG01135">
    <property type="entry name" value="C1.5.6:_HAD__Beta-PGM__Phospha"/>
    <property type="match status" value="1"/>
</dbReference>
<dbReference type="SUPFAM" id="SSF75620">
    <property type="entry name" value="Release factor"/>
    <property type="match status" value="1"/>
</dbReference>
<evidence type="ECO:0000256" key="17">
    <source>
        <dbReference type="RuleBase" id="RU003748"/>
    </source>
</evidence>
<dbReference type="InterPro" id="IPR012340">
    <property type="entry name" value="NA-bd_OB-fold"/>
</dbReference>
<keyword evidence="11" id="KW-0067">ATP-binding</keyword>
<dbReference type="EC" id="6.1.1.6" evidence="6 17"/>
<dbReference type="InterPro" id="IPR002313">
    <property type="entry name" value="Lys-tRNA-ligase_II"/>
</dbReference>
<dbReference type="SUPFAM" id="SSF56784">
    <property type="entry name" value="HAD-like"/>
    <property type="match status" value="1"/>
</dbReference>
<comment type="subcellular location">
    <subcellularLocation>
        <location evidence="2">Cytoplasm</location>
    </subcellularLocation>
</comment>
<comment type="caution">
    <text evidence="20">The sequence shown here is derived from an EMBL/GenBank/DDBJ whole genome shotgun (WGS) entry which is preliminary data.</text>
</comment>
<feature type="compositionally biased region" description="Basic residues" evidence="18">
    <location>
        <begin position="1204"/>
        <end position="1216"/>
    </location>
</feature>
<evidence type="ECO:0000256" key="1">
    <source>
        <dbReference type="ARBA" id="ARBA00001946"/>
    </source>
</evidence>
<evidence type="ECO:0000256" key="11">
    <source>
        <dbReference type="ARBA" id="ARBA00022840"/>
    </source>
</evidence>
<protein>
    <recommendedName>
        <fullName evidence="6 17">Lysine--tRNA ligase</fullName>
        <ecNumber evidence="6 17">6.1.1.6</ecNumber>
    </recommendedName>
    <alternativeName>
        <fullName evidence="15 17">Lysyl-tRNA synthetase</fullName>
    </alternativeName>
</protein>
<dbReference type="GO" id="GO:0000049">
    <property type="term" value="F:tRNA binding"/>
    <property type="evidence" value="ECO:0007669"/>
    <property type="project" value="TreeGrafter"/>
</dbReference>
<comment type="similarity">
    <text evidence="3">Belongs to the class-II aminoacyl-tRNA synthetase family.</text>
</comment>
<dbReference type="InterPro" id="IPR045853">
    <property type="entry name" value="Pep_chain_release_fac_I_sf"/>
</dbReference>
<dbReference type="InterPro" id="IPR023198">
    <property type="entry name" value="PGP-like_dom2"/>
</dbReference>
<dbReference type="NCBIfam" id="TIGR01509">
    <property type="entry name" value="HAD-SF-IA-v3"/>
    <property type="match status" value="1"/>
</dbReference>
<dbReference type="FunFam" id="3.30.160.20:FF:000010">
    <property type="entry name" value="Peptide chain release factor 2"/>
    <property type="match status" value="1"/>
</dbReference>
<evidence type="ECO:0000259" key="19">
    <source>
        <dbReference type="PROSITE" id="PS50862"/>
    </source>
</evidence>
<dbReference type="PRINTS" id="PR00982">
    <property type="entry name" value="TRNASYNTHLYS"/>
</dbReference>
<comment type="similarity">
    <text evidence="4">Belongs to the prokaryotic/mitochondrial release factor family.</text>
</comment>
<dbReference type="Pfam" id="PF00152">
    <property type="entry name" value="tRNA-synt_2"/>
    <property type="match status" value="1"/>
</dbReference>
<feature type="compositionally biased region" description="Basic and acidic residues" evidence="18">
    <location>
        <begin position="1123"/>
        <end position="1135"/>
    </location>
</feature>
<dbReference type="InterPro" id="IPR011613">
    <property type="entry name" value="GH15-like"/>
</dbReference>
<dbReference type="PROSITE" id="PS00745">
    <property type="entry name" value="RF_PROK_I"/>
    <property type="match status" value="1"/>
</dbReference>
<gene>
    <name evidence="20" type="ORF">Tci_000163</name>
</gene>
<dbReference type="SFLD" id="SFLDG01129">
    <property type="entry name" value="C1.5:_HAD__Beta-PGM__Phosphata"/>
    <property type="match status" value="1"/>
</dbReference>
<dbReference type="Gene3D" id="1.50.10.10">
    <property type="match status" value="1"/>
</dbReference>
<dbReference type="FunFam" id="3.30.930.10:FF:000001">
    <property type="entry name" value="Lysine--tRNA ligase"/>
    <property type="match status" value="1"/>
</dbReference>
<sequence length="2298" mass="254736">MEDPTIWNDPKKAQDLGKEKKSLEAIVSALTKADTDLKDMADLFAMAKEEGDDDTLEALIVDAEAVRVVIESMEFRRMFNNPMDPNNCFIDIQAGAGGTEAQDWASMLLRQYVRYCDRKGFKVEVMEQSDGEVAGIKTATIKVEGEYAYGFLRTETGVHRLVRKSPFDSANGRHTSFTSLFVYPEVDDSIDIEINPADLRIDTYRASGAGGQHINKTDSAVRLTHGPSGIVVQCQNDRSQHRNKAEAMEMLKAKLYELELRKRMSEQQKLEDSKTDVGWGHQIRSYVLDQSRIKDLRTNFETGNTKARGFIFDMDGTIVDNMAYHTKSWIAFFGKRGHTLEPDAFFRDTAGRQGHEIMRSYLGDHLTAEESATLDVEKETLYRELYGPHLAATGGFEAFIARGKAAGVKLAVATAAPPANIDFTLDGLDLRRQFDAIAGAADVARGKPNPDVFLLAAERVGALPANSIVFEDAPLGVEAARRAGMRAVVLTTTLPAEAFAEFDNVIAIARDFSELDTMTTDLQDQAAAPDENKIIAERRAKLAALRQQGVAFPNDFKPKNKAADLHAEFGSKTREELEADPVTVVLAGRMMLKREAGKKAAFATLQDSSGKNADGRIQIYATLDLTGEAAMAALHHYDLGDILGVTGTLFKTKTDELTIKVSELRLITKSLRPLPDKFHGLADQETKYRQRYVDLIMNEDTRRTFKARTAAISSMRRFMEKNDFMEVETPMLHTIPGGASAKPFTTHHNALDMQMFLRIAPELYLKRLVVGGFDRVFEINRNFRNEGVSIRHNPEFTMMEFYAAYTDYQWLMDFTEAIIRQAAIDAHGTATLTYGGRELDLAKPFHRLTIVEAINKYAPGYTAEQLGDADFIKTELLKFGVKPFATAGLGALQLALFEETAEAQLWEPTYIIDYPVEVSPLARASDTREGITERFELFMVGREIANGFSELNDAEDQSARFLAQVAAKDAGDEEAMYYDADYIRALEYGMPPAGGCGIGIDRLMMIITDSPNIRDQSGDAHADHATKPDRHRHRRQLRTRARHRAGLRQGRRQRRRQLPLAPGPGRRGGRSHHCRGRQGRRHAGRRGRGSRRPGAVCRRRRAVRRHRYRGGQLGPAGRRAQRRHDAGAVGRRIEDQPDGPVPVPARSGARVPPPGPARRLARAGQDHLHELRPPAHPVGRPRQLRGVQGRRAPADGNHGAGNGARRHPHQRHRARRHQDADQRQSHLRRRHGRPAQAHSLWPRGPAGGCGQRGAVPGVRPGRLRGGQHPPKRRARPVPTVEATPPQAGPERNIADHGVIGNLSTIALVAKDGAIDYMCWPNLDSPSIFAALLDANQGGVFELAPDIDAPRIVQMYIPDTNVLLTRWMGSDASVELTDLMVDMAEADDAPPRLVRRMTVTRGTVTIGVRCAPRFDYARQAPAVSVKGGVVLFTAKDCPSLRLSGADFVKGDGEVRASVKLKAGQCITLLLDEPGEALPDADAVGRMIDATIARWRAWSAQSTYKGRWRDAVGRSALVLKLLTSRRHGSIAAAGTFSLPEAAGGVRNWDYRAAWIRDSSFSIYALMRLGYHNEAKDFYRWLGDRAMHSSKGGRLKVMYALDGGKVPAETTLDHLGGYGGAAPVRIGNDAVDQLQLDIYGELMDSIYLSNKYGEAISHDRWIGVCRVIDYVALHWKEPDAGIWEIRGPARHHLHSRLMCWVAMDRAIRLATKRSLAAPFARWIKVRNAIHDDIWSNFWHEKSGHFVEERGSTELDASMLLMPLVRFVGATDPRWLATLDAIGRQLTDDGMVYRYKRDDGLPGKEGAFSACSFWYVECLARAGRMDEARHLFEKLLRYANHLQLYAEEFDERARLMGNFPQAFTHLALVSAAFYIDREMEGRGRVHRSHDRLVAMDFEVAELLDRADSLVFDIAGHHAGKRPAQIGRQQVHFLVLVQAQVAHVFVRRRERHLEFAVDLQTPVEVVRIAAGLAVFAHLLDAGLHGAGHGFRIVDDDLVALLRFGAQRGVDELIDLHEVLARGFWTGEDQRERQLGVIGVQQDAQDVQDLLGRAGAAREHHDAMAGAHERFQPLFDIGHDHQFVDDGVGRFGRDDARLRDAQVAAMRQALLGVADGGALHGALHGAGAAAGADIEVAQAHLVADFLRIVILGAVDRVSAPAHHQVRVEHGFQHARVAQDVEDGVGHVLGAGHVELVGVGDLVADKNDIAQYREQLFVDTLDHFAVDERGGRRALDIELDAALALHDADRERFEALQQLLAVVDGAAAIEHGQCAVAEDVIKAALTGVEQFVYFRLGQHFQLAVR</sequence>
<keyword evidence="14" id="KW-0030">Aminoacyl-tRNA synthetase</keyword>
<dbReference type="InterPro" id="IPR023214">
    <property type="entry name" value="HAD_sf"/>
</dbReference>
<reference evidence="20" key="1">
    <citation type="journal article" date="2019" name="Sci. Rep.">
        <title>Draft genome of Tanacetum cinerariifolium, the natural source of mosquito coil.</title>
        <authorList>
            <person name="Yamashiro T."/>
            <person name="Shiraishi A."/>
            <person name="Satake H."/>
            <person name="Nakayama K."/>
        </authorList>
    </citation>
    <scope>NUCLEOTIDE SEQUENCE</scope>
</reference>
<dbReference type="Gene3D" id="3.30.930.10">
    <property type="entry name" value="Bira Bifunctional Protein, Domain 2"/>
    <property type="match status" value="1"/>
</dbReference>
<dbReference type="CDD" id="cd00775">
    <property type="entry name" value="LysRS_core"/>
    <property type="match status" value="1"/>
</dbReference>
<dbReference type="Gene3D" id="2.40.50.140">
    <property type="entry name" value="Nucleic acid-binding proteins"/>
    <property type="match status" value="1"/>
</dbReference>
<evidence type="ECO:0000256" key="4">
    <source>
        <dbReference type="ARBA" id="ARBA00010835"/>
    </source>
</evidence>
<keyword evidence="7" id="KW-0963">Cytoplasm</keyword>
<dbReference type="InterPro" id="IPR006195">
    <property type="entry name" value="aa-tRNA-synth_II"/>
</dbReference>
<evidence type="ECO:0000256" key="16">
    <source>
        <dbReference type="ARBA" id="ARBA00048573"/>
    </source>
</evidence>
<dbReference type="InterPro" id="IPR006439">
    <property type="entry name" value="HAD-SF_hydro_IA"/>
</dbReference>
<evidence type="ECO:0000256" key="10">
    <source>
        <dbReference type="ARBA" id="ARBA00022741"/>
    </source>
</evidence>
<dbReference type="Gene3D" id="3.40.50.1000">
    <property type="entry name" value="HAD superfamily/HAD-like"/>
    <property type="match status" value="1"/>
</dbReference>
<comment type="cofactor">
    <cofactor evidence="1">
        <name>Mg(2+)</name>
        <dbReference type="ChEBI" id="CHEBI:18420"/>
    </cofactor>
</comment>
<dbReference type="GO" id="GO:0016149">
    <property type="term" value="F:translation release factor activity, codon specific"/>
    <property type="evidence" value="ECO:0007669"/>
    <property type="project" value="InterPro"/>
</dbReference>
<dbReference type="Pfam" id="PF00702">
    <property type="entry name" value="Hydrolase"/>
    <property type="match status" value="1"/>
</dbReference>
<dbReference type="SUPFAM" id="SSF50249">
    <property type="entry name" value="Nucleic acid-binding proteins"/>
    <property type="match status" value="1"/>
</dbReference>
<evidence type="ECO:0000256" key="6">
    <source>
        <dbReference type="ARBA" id="ARBA00013166"/>
    </source>
</evidence>
<dbReference type="SFLD" id="SFLDS00003">
    <property type="entry name" value="Haloacid_Dehalogenase"/>
    <property type="match status" value="1"/>
</dbReference>
<dbReference type="HAMAP" id="MF_00094">
    <property type="entry name" value="Rel_fac_2"/>
    <property type="match status" value="1"/>
</dbReference>
<dbReference type="Pfam" id="PF03462">
    <property type="entry name" value="PCRF"/>
    <property type="match status" value="1"/>
</dbReference>
<dbReference type="Gene3D" id="1.10.150.240">
    <property type="entry name" value="Putative phosphatase, domain 2"/>
    <property type="match status" value="1"/>
</dbReference>
<dbReference type="Pfam" id="PF00723">
    <property type="entry name" value="Glyco_hydro_15"/>
    <property type="match status" value="1"/>
</dbReference>
<dbReference type="Pfam" id="PF01336">
    <property type="entry name" value="tRNA_anti-codon"/>
    <property type="match status" value="1"/>
</dbReference>
<evidence type="ECO:0000256" key="15">
    <source>
        <dbReference type="ARBA" id="ARBA00030563"/>
    </source>
</evidence>
<evidence type="ECO:0000256" key="3">
    <source>
        <dbReference type="ARBA" id="ARBA00008226"/>
    </source>
</evidence>
<dbReference type="SMART" id="SM00937">
    <property type="entry name" value="PCRF"/>
    <property type="match status" value="1"/>
</dbReference>
<evidence type="ECO:0000256" key="18">
    <source>
        <dbReference type="SAM" id="MobiDB-lite"/>
    </source>
</evidence>
<dbReference type="NCBIfam" id="NF001756">
    <property type="entry name" value="PRK00484.1"/>
    <property type="match status" value="1"/>
</dbReference>
<evidence type="ECO:0000256" key="12">
    <source>
        <dbReference type="ARBA" id="ARBA00022842"/>
    </source>
</evidence>
<feature type="domain" description="Aminoacyl-transfer RNA synthetases class-II family profile" evidence="19">
    <location>
        <begin position="705"/>
        <end position="1028"/>
    </location>
</feature>
<evidence type="ECO:0000256" key="5">
    <source>
        <dbReference type="ARBA" id="ARBA00011738"/>
    </source>
</evidence>
<dbReference type="InterPro" id="IPR012341">
    <property type="entry name" value="6hp_glycosidase-like_sf"/>
</dbReference>
<keyword evidence="9" id="KW-0479">Metal-binding</keyword>
<dbReference type="FunFam" id="2.40.50.140:FF:000024">
    <property type="entry name" value="Lysine--tRNA ligase"/>
    <property type="match status" value="1"/>
</dbReference>
<feature type="compositionally biased region" description="Basic and acidic residues" evidence="18">
    <location>
        <begin position="1164"/>
        <end position="1173"/>
    </location>
</feature>
<evidence type="ECO:0000256" key="14">
    <source>
        <dbReference type="ARBA" id="ARBA00023146"/>
    </source>
</evidence>
<dbReference type="Gene3D" id="1.20.58.410">
    <property type="entry name" value="Release factor"/>
    <property type="match status" value="1"/>
</dbReference>
<dbReference type="InterPro" id="IPR036412">
    <property type="entry name" value="HAD-like_sf"/>
</dbReference>
<dbReference type="Gene3D" id="3.30.160.20">
    <property type="match status" value="1"/>
</dbReference>
<dbReference type="InterPro" id="IPR004364">
    <property type="entry name" value="Aa-tRNA-synt_II"/>
</dbReference>
<feature type="region of interest" description="Disordered" evidence="18">
    <location>
        <begin position="1012"/>
        <end position="1294"/>
    </location>
</feature>
<feature type="compositionally biased region" description="Basic residues" evidence="18">
    <location>
        <begin position="1067"/>
        <end position="1109"/>
    </location>
</feature>
<dbReference type="Pfam" id="PF19291">
    <property type="entry name" value="TREH_N"/>
    <property type="match status" value="1"/>
</dbReference>
<dbReference type="NCBIfam" id="TIGR00020">
    <property type="entry name" value="prfB"/>
    <property type="match status" value="1"/>
</dbReference>
<keyword evidence="12" id="KW-0460">Magnesium</keyword>
<dbReference type="InterPro" id="IPR045864">
    <property type="entry name" value="aa-tRNA-synth_II/BPL/LPL"/>
</dbReference>
<dbReference type="InterPro" id="IPR044136">
    <property type="entry name" value="Lys-tRNA-ligase_II_N"/>
</dbReference>
<dbReference type="PANTHER" id="PTHR42918:SF15">
    <property type="entry name" value="LYSINE--TRNA LIGASE, CHLOROPLASTIC_MITOCHONDRIAL"/>
    <property type="match status" value="1"/>
</dbReference>
<dbReference type="InterPro" id="IPR000352">
    <property type="entry name" value="Pep_chain_release_fac_I"/>
</dbReference>
<accession>A0A699GJA0</accession>
<dbReference type="HAMAP" id="MF_00252">
    <property type="entry name" value="Lys_tRNA_synth_class2"/>
    <property type="match status" value="1"/>
</dbReference>
<dbReference type="SUPFAM" id="SSF55681">
    <property type="entry name" value="Class II aaRS and biotin synthetases"/>
    <property type="match status" value="1"/>
</dbReference>
<evidence type="ECO:0000256" key="13">
    <source>
        <dbReference type="ARBA" id="ARBA00022917"/>
    </source>
</evidence>
<dbReference type="InterPro" id="IPR045582">
    <property type="entry name" value="Trehalase-like_N"/>
</dbReference>
<dbReference type="InterPro" id="IPR005139">
    <property type="entry name" value="PCRF"/>
</dbReference>
<evidence type="ECO:0000256" key="7">
    <source>
        <dbReference type="ARBA" id="ARBA00022490"/>
    </source>
</evidence>
<dbReference type="GO" id="GO:0004824">
    <property type="term" value="F:lysine-tRNA ligase activity"/>
    <property type="evidence" value="ECO:0007669"/>
    <property type="project" value="UniProtKB-EC"/>
</dbReference>
<evidence type="ECO:0000256" key="8">
    <source>
        <dbReference type="ARBA" id="ARBA00022598"/>
    </source>
</evidence>
<dbReference type="EMBL" id="BKCJ010000002">
    <property type="protein sequence ID" value="GEU28185.1"/>
    <property type="molecule type" value="Genomic_DNA"/>
</dbReference>
<dbReference type="Pfam" id="PF00472">
    <property type="entry name" value="RF-1"/>
    <property type="match status" value="1"/>
</dbReference>
<keyword evidence="8 20" id="KW-0436">Ligase</keyword>
<evidence type="ECO:0000256" key="2">
    <source>
        <dbReference type="ARBA" id="ARBA00004496"/>
    </source>
</evidence>
<keyword evidence="10" id="KW-0547">Nucleotide-binding</keyword>
<proteinExistence type="inferred from homology"/>
<dbReference type="NCBIfam" id="TIGR00499">
    <property type="entry name" value="lysS_bact"/>
    <property type="match status" value="1"/>
</dbReference>
<keyword evidence="13" id="KW-0648">Protein biosynthesis</keyword>
<comment type="catalytic activity">
    <reaction evidence="16 17">
        <text>tRNA(Lys) + L-lysine + ATP = L-lysyl-tRNA(Lys) + AMP + diphosphate</text>
        <dbReference type="Rhea" id="RHEA:20792"/>
        <dbReference type="Rhea" id="RHEA-COMP:9696"/>
        <dbReference type="Rhea" id="RHEA-COMP:9697"/>
        <dbReference type="ChEBI" id="CHEBI:30616"/>
        <dbReference type="ChEBI" id="CHEBI:32551"/>
        <dbReference type="ChEBI" id="CHEBI:33019"/>
        <dbReference type="ChEBI" id="CHEBI:78442"/>
        <dbReference type="ChEBI" id="CHEBI:78529"/>
        <dbReference type="ChEBI" id="CHEBI:456215"/>
        <dbReference type="EC" id="6.1.1.6"/>
    </reaction>
</comment>
<evidence type="ECO:0000256" key="9">
    <source>
        <dbReference type="ARBA" id="ARBA00022723"/>
    </source>
</evidence>
<dbReference type="Gene3D" id="3.30.70.1660">
    <property type="match status" value="1"/>
</dbReference>
<dbReference type="PROSITE" id="PS50862">
    <property type="entry name" value="AA_TRNA_LIGASE_II"/>
    <property type="match status" value="1"/>
</dbReference>
<name>A0A699GJA0_TANCI</name>
<dbReference type="InterPro" id="IPR004365">
    <property type="entry name" value="NA-bd_OB_tRNA"/>
</dbReference>
<comment type="subunit">
    <text evidence="5">Homodimer.</text>
</comment>